<proteinExistence type="predicted"/>
<evidence type="ECO:0000313" key="1">
    <source>
        <dbReference type="EMBL" id="CUI14177.1"/>
    </source>
</evidence>
<sequence>IHRTIVGQDKAPVLSIAEEMLQLCKPQTFSFVALPSVLADDIPLRSLATKIGAVNGPTSPMLVEIAKALANHNTTMLPELVSVAAKRGVSYNDVLRRLSMEVGTSILKLSKTDPLSSILNDVQDVAFVVPHTAGLGGIGHPEKGGSLFGLPPLLVAPRKAVGYEYLWCSWLVTPVMPKEISGLCGGRRPTADVVLKNLMHFVNEEFHHLDPAAFSRKHSNLLSCDDVNKAISSAYEVLHSLSREEESLKRLVEAATTASDGTTTAFAVAAARSSSLYFALPLREMPILFPRTCEFVELLKNPTGAVAASPSNESTPQQRHPLFAPPKSVSIAQIVSTEDPKLFGSLHPYFYEQRLFELCPPEYSLLQRIFDAIDQQNISDDATNTKQDEAIRSHSGKTTRFRYPPVEDVLRALADVVKRSAAPQPFSPRTLRNEPLRLYISLLRLLVVSAKFHNVELLWNASSTNCMVEGLNATITSH</sequence>
<feature type="non-terminal residue" evidence="1">
    <location>
        <position position="478"/>
    </location>
</feature>
<dbReference type="VEuPathDB" id="TriTrypDB:BSAL_73575"/>
<evidence type="ECO:0000313" key="2">
    <source>
        <dbReference type="Proteomes" id="UP000051952"/>
    </source>
</evidence>
<reference evidence="2" key="1">
    <citation type="submission" date="2015-09" db="EMBL/GenBank/DDBJ databases">
        <authorList>
            <consortium name="Pathogen Informatics"/>
        </authorList>
    </citation>
    <scope>NUCLEOTIDE SEQUENCE [LARGE SCALE GENOMIC DNA]</scope>
    <source>
        <strain evidence="2">Lake Konstanz</strain>
    </source>
</reference>
<dbReference type="AlphaFoldDB" id="A0A0S4KMR8"/>
<feature type="non-terminal residue" evidence="1">
    <location>
        <position position="1"/>
    </location>
</feature>
<accession>A0A0S4KMR8</accession>
<protein>
    <submittedName>
        <fullName evidence="1">Uncharacterized protein</fullName>
    </submittedName>
</protein>
<name>A0A0S4KMR8_BODSA</name>
<keyword evidence="2" id="KW-1185">Reference proteome</keyword>
<gene>
    <name evidence="1" type="ORF">BSAL_73575</name>
</gene>
<dbReference type="EMBL" id="CYKH01000623">
    <property type="protein sequence ID" value="CUI14177.1"/>
    <property type="molecule type" value="Genomic_DNA"/>
</dbReference>
<dbReference type="Proteomes" id="UP000051952">
    <property type="component" value="Unassembled WGS sequence"/>
</dbReference>
<organism evidence="1 2">
    <name type="scientific">Bodo saltans</name>
    <name type="common">Flagellated protozoan</name>
    <dbReference type="NCBI Taxonomy" id="75058"/>
    <lineage>
        <taxon>Eukaryota</taxon>
        <taxon>Discoba</taxon>
        <taxon>Euglenozoa</taxon>
        <taxon>Kinetoplastea</taxon>
        <taxon>Metakinetoplastina</taxon>
        <taxon>Eubodonida</taxon>
        <taxon>Bodonidae</taxon>
        <taxon>Bodo</taxon>
    </lineage>
</organism>